<dbReference type="SUPFAM" id="SSF63829">
    <property type="entry name" value="Calcium-dependent phosphotriesterase"/>
    <property type="match status" value="1"/>
</dbReference>
<accession>A0AAN9BLN0</accession>
<name>A0AAN9BLN0_9CAEN</name>
<evidence type="ECO:0000313" key="1">
    <source>
        <dbReference type="EMBL" id="KAK7108566.1"/>
    </source>
</evidence>
<comment type="caution">
    <text evidence="1">The sequence shown here is derived from an EMBL/GenBank/DDBJ whole genome shotgun (WGS) entry which is preliminary data.</text>
</comment>
<gene>
    <name evidence="1" type="ORF">V1264_016288</name>
</gene>
<proteinExistence type="predicted"/>
<dbReference type="Proteomes" id="UP001374579">
    <property type="component" value="Unassembled WGS sequence"/>
</dbReference>
<protein>
    <submittedName>
        <fullName evidence="1">Uncharacterized protein</fullName>
    </submittedName>
</protein>
<dbReference type="EMBL" id="JBAMIC010000004">
    <property type="protein sequence ID" value="KAK7108566.1"/>
    <property type="molecule type" value="Genomic_DNA"/>
</dbReference>
<dbReference type="AlphaFoldDB" id="A0AAN9BLN0"/>
<evidence type="ECO:0000313" key="2">
    <source>
        <dbReference type="Proteomes" id="UP001374579"/>
    </source>
</evidence>
<keyword evidence="2" id="KW-1185">Reference proteome</keyword>
<organism evidence="1 2">
    <name type="scientific">Littorina saxatilis</name>
    <dbReference type="NCBI Taxonomy" id="31220"/>
    <lineage>
        <taxon>Eukaryota</taxon>
        <taxon>Metazoa</taxon>
        <taxon>Spiralia</taxon>
        <taxon>Lophotrochozoa</taxon>
        <taxon>Mollusca</taxon>
        <taxon>Gastropoda</taxon>
        <taxon>Caenogastropoda</taxon>
        <taxon>Littorinimorpha</taxon>
        <taxon>Littorinoidea</taxon>
        <taxon>Littorinidae</taxon>
        <taxon>Littorina</taxon>
    </lineage>
</organism>
<reference evidence="1 2" key="1">
    <citation type="submission" date="2024-02" db="EMBL/GenBank/DDBJ databases">
        <title>Chromosome-scale genome assembly of the rough periwinkle Littorina saxatilis.</title>
        <authorList>
            <person name="De Jode A."/>
            <person name="Faria R."/>
            <person name="Formenti G."/>
            <person name="Sims Y."/>
            <person name="Smith T.P."/>
            <person name="Tracey A."/>
            <person name="Wood J.M.D."/>
            <person name="Zagrodzka Z.B."/>
            <person name="Johannesson K."/>
            <person name="Butlin R.K."/>
            <person name="Leder E.H."/>
        </authorList>
    </citation>
    <scope>NUCLEOTIDE SEQUENCE [LARGE SCALE GENOMIC DNA]</scope>
    <source>
        <strain evidence="1">Snail1</strain>
        <tissue evidence="1">Muscle</tissue>
    </source>
</reference>
<dbReference type="InterPro" id="IPR011042">
    <property type="entry name" value="6-blade_b-propeller_TolB-like"/>
</dbReference>
<sequence>MASTATTAAQAANGTAKWDALVATPRRVFQTSAATDQDVKPPFICDMLTARDGRVLMGDINNKMVKLLSPDNPSEVAYVQLEGGIRRMALLSGDAVAVNTDIKVIYLVNSNGGEFTVKGRFQTARQYIGMVQGPDDVTLVVGCWKDDDGPARIDVIRHDGSVVRTVADESSIPGLKSPCQLLQLGDRLIIPDLLANCVYILELSSGRLVETVTHADIKKPTQVLVDGRENLYFVSHEGQCVLVRSPEGQWRHLLRGKEDGVNELTSPWAACLIDTGIVVAWNNNFTTPFAVAGYTLE</sequence>
<dbReference type="Gene3D" id="2.120.10.30">
    <property type="entry name" value="TolB, C-terminal domain"/>
    <property type="match status" value="1"/>
</dbReference>